<protein>
    <submittedName>
        <fullName evidence="2">Uncharacterized protein</fullName>
    </submittedName>
</protein>
<gene>
    <name evidence="2" type="ORF">DIURU_003769</name>
</gene>
<dbReference type="RefSeq" id="XP_034011436.1">
    <property type="nucleotide sequence ID" value="XM_034156567.1"/>
</dbReference>
<dbReference type="Proteomes" id="UP000449547">
    <property type="component" value="Unassembled WGS sequence"/>
</dbReference>
<name>A0A642URM0_DIURU</name>
<accession>A0A642URM0</accession>
<reference evidence="2 3" key="1">
    <citation type="submission" date="2019-07" db="EMBL/GenBank/DDBJ databases">
        <title>Genome assembly of two rare yeast pathogens: Diutina rugosa and Trichomonascus ciferrii.</title>
        <authorList>
            <person name="Mixao V."/>
            <person name="Saus E."/>
            <person name="Hansen A."/>
            <person name="Lass-Flor C."/>
            <person name="Gabaldon T."/>
        </authorList>
    </citation>
    <scope>NUCLEOTIDE SEQUENCE [LARGE SCALE GENOMIC DNA]</scope>
    <source>
        <strain evidence="2 3">CBS 613</strain>
    </source>
</reference>
<keyword evidence="1" id="KW-0472">Membrane</keyword>
<proteinExistence type="predicted"/>
<dbReference type="VEuPathDB" id="FungiDB:DIURU_003769"/>
<feature type="transmembrane region" description="Helical" evidence="1">
    <location>
        <begin position="44"/>
        <end position="65"/>
    </location>
</feature>
<keyword evidence="3" id="KW-1185">Reference proteome</keyword>
<dbReference type="GeneID" id="54782420"/>
<dbReference type="AlphaFoldDB" id="A0A642URM0"/>
<dbReference type="EMBL" id="SWFT01000111">
    <property type="protein sequence ID" value="KAA8900471.1"/>
    <property type="molecule type" value="Genomic_DNA"/>
</dbReference>
<evidence type="ECO:0000313" key="2">
    <source>
        <dbReference type="EMBL" id="KAA8900471.1"/>
    </source>
</evidence>
<sequence length="83" mass="9014">MIHIVRDPVLLSEHSYYDNGEYRPHLNFDITPHGGISDDYSTQVVSPVSAVVVVAAVGLALSGAYKVYRYLARAKPVPSASLV</sequence>
<evidence type="ECO:0000313" key="3">
    <source>
        <dbReference type="Proteomes" id="UP000449547"/>
    </source>
</evidence>
<evidence type="ECO:0000256" key="1">
    <source>
        <dbReference type="SAM" id="Phobius"/>
    </source>
</evidence>
<comment type="caution">
    <text evidence="2">The sequence shown here is derived from an EMBL/GenBank/DDBJ whole genome shotgun (WGS) entry which is preliminary data.</text>
</comment>
<keyword evidence="1" id="KW-0812">Transmembrane</keyword>
<keyword evidence="1" id="KW-1133">Transmembrane helix</keyword>
<organism evidence="2 3">
    <name type="scientific">Diutina rugosa</name>
    <name type="common">Yeast</name>
    <name type="synonym">Candida rugosa</name>
    <dbReference type="NCBI Taxonomy" id="5481"/>
    <lineage>
        <taxon>Eukaryota</taxon>
        <taxon>Fungi</taxon>
        <taxon>Dikarya</taxon>
        <taxon>Ascomycota</taxon>
        <taxon>Saccharomycotina</taxon>
        <taxon>Pichiomycetes</taxon>
        <taxon>Debaryomycetaceae</taxon>
        <taxon>Diutina</taxon>
    </lineage>
</organism>